<name>A0AA45WZ83_9CLOT</name>
<dbReference type="AlphaFoldDB" id="A0AA45WZ83"/>
<dbReference type="Proteomes" id="UP001158066">
    <property type="component" value="Unassembled WGS sequence"/>
</dbReference>
<accession>A0AA45WZ83</accession>
<reference evidence="2" key="1">
    <citation type="submission" date="2017-05" db="EMBL/GenBank/DDBJ databases">
        <authorList>
            <person name="Varghese N."/>
            <person name="Submissions S."/>
        </authorList>
    </citation>
    <scope>NUCLEOTIDE SEQUENCE</scope>
    <source>
        <strain evidence="2">Su22</strain>
    </source>
</reference>
<evidence type="ECO:0000256" key="1">
    <source>
        <dbReference type="SAM" id="Coils"/>
    </source>
</evidence>
<evidence type="ECO:0000313" key="2">
    <source>
        <dbReference type="EMBL" id="SMP72639.1"/>
    </source>
</evidence>
<keyword evidence="3" id="KW-1185">Reference proteome</keyword>
<comment type="caution">
    <text evidence="2">The sequence shown here is derived from an EMBL/GenBank/DDBJ whole genome shotgun (WGS) entry which is preliminary data.</text>
</comment>
<protein>
    <submittedName>
        <fullName evidence="2">Uncharacterized protein</fullName>
    </submittedName>
</protein>
<organism evidence="2 3">
    <name type="scientific">Anoxynatronum buryatiense</name>
    <dbReference type="NCBI Taxonomy" id="489973"/>
    <lineage>
        <taxon>Bacteria</taxon>
        <taxon>Bacillati</taxon>
        <taxon>Bacillota</taxon>
        <taxon>Clostridia</taxon>
        <taxon>Eubacteriales</taxon>
        <taxon>Clostridiaceae</taxon>
        <taxon>Anoxynatronum</taxon>
    </lineage>
</organism>
<gene>
    <name evidence="2" type="ORF">SAMN06296020_1321</name>
</gene>
<sequence>MNKYEDKEIRGQYRRIIRYLKRWKDINFSAVGNSKPPGIGLTMLAYEKFKPQKYDSLEMKYKFDDMQALKCLLRDVILMFIPTEYSMEENELHYKIECHLPVKPYTDVFCKMSSKSMTKMKKKLEKMLITLEEVEKEVDVIEQCKLLNKLFGADFHIPSVEEESKTQMSFVPPSSISGGKV</sequence>
<dbReference type="EMBL" id="FXUF01000032">
    <property type="protein sequence ID" value="SMP72639.1"/>
    <property type="molecule type" value="Genomic_DNA"/>
</dbReference>
<keyword evidence="1" id="KW-0175">Coiled coil</keyword>
<dbReference type="RefSeq" id="WP_283410935.1">
    <property type="nucleotide sequence ID" value="NZ_FXUF01000032.1"/>
</dbReference>
<proteinExistence type="predicted"/>
<feature type="coiled-coil region" evidence="1">
    <location>
        <begin position="117"/>
        <end position="144"/>
    </location>
</feature>
<evidence type="ECO:0000313" key="3">
    <source>
        <dbReference type="Proteomes" id="UP001158066"/>
    </source>
</evidence>